<sequence length="94" mass="10583">IATVGTRGTGLDSLKKANHAILFDLPFVESDSKQACGRVWRPGQRFPCYWIELWAEDSEAETLISERHEKRTDAFRRILGHRVGNRSKAEGGGQ</sequence>
<evidence type="ECO:0000313" key="2">
    <source>
        <dbReference type="Proteomes" id="UP001303647"/>
    </source>
</evidence>
<keyword evidence="2" id="KW-1185">Reference proteome</keyword>
<evidence type="ECO:0000313" key="1">
    <source>
        <dbReference type="EMBL" id="KAK4243142.1"/>
    </source>
</evidence>
<dbReference type="Gene3D" id="3.40.50.300">
    <property type="entry name" value="P-loop containing nucleotide triphosphate hydrolases"/>
    <property type="match status" value="1"/>
</dbReference>
<accession>A0AAN7CLA0</accession>
<comment type="caution">
    <text evidence="1">The sequence shown here is derived from an EMBL/GenBank/DDBJ whole genome shotgun (WGS) entry which is preliminary data.</text>
</comment>
<dbReference type="SUPFAM" id="SSF52540">
    <property type="entry name" value="P-loop containing nucleoside triphosphate hydrolases"/>
    <property type="match status" value="1"/>
</dbReference>
<feature type="non-terminal residue" evidence="1">
    <location>
        <position position="1"/>
    </location>
</feature>
<organism evidence="1 2">
    <name type="scientific">Corynascus novoguineensis</name>
    <dbReference type="NCBI Taxonomy" id="1126955"/>
    <lineage>
        <taxon>Eukaryota</taxon>
        <taxon>Fungi</taxon>
        <taxon>Dikarya</taxon>
        <taxon>Ascomycota</taxon>
        <taxon>Pezizomycotina</taxon>
        <taxon>Sordariomycetes</taxon>
        <taxon>Sordariomycetidae</taxon>
        <taxon>Sordariales</taxon>
        <taxon>Chaetomiaceae</taxon>
        <taxon>Corynascus</taxon>
    </lineage>
</organism>
<reference evidence="1" key="1">
    <citation type="journal article" date="2023" name="Mol. Phylogenet. Evol.">
        <title>Genome-scale phylogeny and comparative genomics of the fungal order Sordariales.</title>
        <authorList>
            <person name="Hensen N."/>
            <person name="Bonometti L."/>
            <person name="Westerberg I."/>
            <person name="Brannstrom I.O."/>
            <person name="Guillou S."/>
            <person name="Cros-Aarteil S."/>
            <person name="Calhoun S."/>
            <person name="Haridas S."/>
            <person name="Kuo A."/>
            <person name="Mondo S."/>
            <person name="Pangilinan J."/>
            <person name="Riley R."/>
            <person name="LaButti K."/>
            <person name="Andreopoulos B."/>
            <person name="Lipzen A."/>
            <person name="Chen C."/>
            <person name="Yan M."/>
            <person name="Daum C."/>
            <person name="Ng V."/>
            <person name="Clum A."/>
            <person name="Steindorff A."/>
            <person name="Ohm R.A."/>
            <person name="Martin F."/>
            <person name="Silar P."/>
            <person name="Natvig D.O."/>
            <person name="Lalanne C."/>
            <person name="Gautier V."/>
            <person name="Ament-Velasquez S.L."/>
            <person name="Kruys A."/>
            <person name="Hutchinson M.I."/>
            <person name="Powell A.J."/>
            <person name="Barry K."/>
            <person name="Miller A.N."/>
            <person name="Grigoriev I.V."/>
            <person name="Debuchy R."/>
            <person name="Gladieux P."/>
            <person name="Hiltunen Thoren M."/>
            <person name="Johannesson H."/>
        </authorList>
    </citation>
    <scope>NUCLEOTIDE SEQUENCE</scope>
    <source>
        <strain evidence="1">CBS 359.72</strain>
    </source>
</reference>
<protein>
    <submittedName>
        <fullName evidence="1">Uncharacterized protein</fullName>
    </submittedName>
</protein>
<dbReference type="AlphaFoldDB" id="A0AAN7CLA0"/>
<name>A0AAN7CLA0_9PEZI</name>
<dbReference type="EMBL" id="MU857870">
    <property type="protein sequence ID" value="KAK4243142.1"/>
    <property type="molecule type" value="Genomic_DNA"/>
</dbReference>
<reference evidence="1" key="2">
    <citation type="submission" date="2023-05" db="EMBL/GenBank/DDBJ databases">
        <authorList>
            <consortium name="Lawrence Berkeley National Laboratory"/>
            <person name="Steindorff A."/>
            <person name="Hensen N."/>
            <person name="Bonometti L."/>
            <person name="Westerberg I."/>
            <person name="Brannstrom I.O."/>
            <person name="Guillou S."/>
            <person name="Cros-Aarteil S."/>
            <person name="Calhoun S."/>
            <person name="Haridas S."/>
            <person name="Kuo A."/>
            <person name="Mondo S."/>
            <person name="Pangilinan J."/>
            <person name="Riley R."/>
            <person name="Labutti K."/>
            <person name="Andreopoulos B."/>
            <person name="Lipzen A."/>
            <person name="Chen C."/>
            <person name="Yanf M."/>
            <person name="Daum C."/>
            <person name="Ng V."/>
            <person name="Clum A."/>
            <person name="Ohm R."/>
            <person name="Martin F."/>
            <person name="Silar P."/>
            <person name="Natvig D."/>
            <person name="Lalanne C."/>
            <person name="Gautier V."/>
            <person name="Ament-Velasquez S.L."/>
            <person name="Kruys A."/>
            <person name="Hutchinson M.I."/>
            <person name="Powell A.J."/>
            <person name="Barry K."/>
            <person name="Miller A.N."/>
            <person name="Grigoriev I.V."/>
            <person name="Debuchy R."/>
            <person name="Gladieux P."/>
            <person name="Thoren M.H."/>
            <person name="Johannesson H."/>
        </authorList>
    </citation>
    <scope>NUCLEOTIDE SEQUENCE</scope>
    <source>
        <strain evidence="1">CBS 359.72</strain>
    </source>
</reference>
<gene>
    <name evidence="1" type="ORF">C7999DRAFT_18469</name>
</gene>
<proteinExistence type="predicted"/>
<dbReference type="InterPro" id="IPR027417">
    <property type="entry name" value="P-loop_NTPase"/>
</dbReference>
<dbReference type="Proteomes" id="UP001303647">
    <property type="component" value="Unassembled WGS sequence"/>
</dbReference>